<dbReference type="PROSITE" id="PS50240">
    <property type="entry name" value="TRYPSIN_DOM"/>
    <property type="match status" value="1"/>
</dbReference>
<accession>A0A8J4E959</accession>
<organism evidence="7 8">
    <name type="scientific">Virgisporangium ochraceum</name>
    <dbReference type="NCBI Taxonomy" id="65505"/>
    <lineage>
        <taxon>Bacteria</taxon>
        <taxon>Bacillati</taxon>
        <taxon>Actinomycetota</taxon>
        <taxon>Actinomycetes</taxon>
        <taxon>Micromonosporales</taxon>
        <taxon>Micromonosporaceae</taxon>
        <taxon>Virgisporangium</taxon>
    </lineage>
</organism>
<dbReference type="AlphaFoldDB" id="A0A8J4E959"/>
<feature type="domain" description="Peptidase S1" evidence="6">
    <location>
        <begin position="95"/>
        <end position="352"/>
    </location>
</feature>
<dbReference type="Proteomes" id="UP000635606">
    <property type="component" value="Unassembled WGS sequence"/>
</dbReference>
<dbReference type="PANTHER" id="PTHR24276:SF98">
    <property type="entry name" value="FI18310P1-RELATED"/>
    <property type="match status" value="1"/>
</dbReference>
<dbReference type="InterPro" id="IPR033116">
    <property type="entry name" value="TRYPSIN_SER"/>
</dbReference>
<evidence type="ECO:0000256" key="5">
    <source>
        <dbReference type="SAM" id="SignalP"/>
    </source>
</evidence>
<feature type="compositionally biased region" description="Basic and acidic residues" evidence="4">
    <location>
        <begin position="53"/>
        <end position="64"/>
    </location>
</feature>
<dbReference type="InterPro" id="IPR043504">
    <property type="entry name" value="Peptidase_S1_PA_chymotrypsin"/>
</dbReference>
<dbReference type="InterPro" id="IPR028994">
    <property type="entry name" value="Integrin_alpha_N"/>
</dbReference>
<dbReference type="PRINTS" id="PR00722">
    <property type="entry name" value="CHYMOTRYPSIN"/>
</dbReference>
<dbReference type="InterPro" id="IPR001254">
    <property type="entry name" value="Trypsin_dom"/>
</dbReference>
<proteinExistence type="inferred from homology"/>
<comment type="similarity">
    <text evidence="1">Belongs to the peptidase S1 family.</text>
</comment>
<protein>
    <recommendedName>
        <fullName evidence="6">Peptidase S1 domain-containing protein</fullName>
    </recommendedName>
</protein>
<keyword evidence="3" id="KW-0720">Serine protease</keyword>
<evidence type="ECO:0000259" key="6">
    <source>
        <dbReference type="PROSITE" id="PS50240"/>
    </source>
</evidence>
<dbReference type="SMART" id="SM00020">
    <property type="entry name" value="Tryp_SPc"/>
    <property type="match status" value="1"/>
</dbReference>
<evidence type="ECO:0000256" key="1">
    <source>
        <dbReference type="ARBA" id="ARBA00007664"/>
    </source>
</evidence>
<keyword evidence="3" id="KW-0378">Hydrolase</keyword>
<keyword evidence="8" id="KW-1185">Reference proteome</keyword>
<evidence type="ECO:0000313" key="7">
    <source>
        <dbReference type="EMBL" id="GIJ65968.1"/>
    </source>
</evidence>
<feature type="chain" id="PRO_5039110249" description="Peptidase S1 domain-containing protein" evidence="5">
    <location>
        <begin position="24"/>
        <end position="609"/>
    </location>
</feature>
<dbReference type="InterPro" id="IPR018114">
    <property type="entry name" value="TRYPSIN_HIS"/>
</dbReference>
<dbReference type="PROSITE" id="PS00135">
    <property type="entry name" value="TRYPSIN_SER"/>
    <property type="match status" value="1"/>
</dbReference>
<dbReference type="GO" id="GO:0006508">
    <property type="term" value="P:proteolysis"/>
    <property type="evidence" value="ECO:0007669"/>
    <property type="project" value="UniProtKB-KW"/>
</dbReference>
<keyword evidence="2" id="KW-1015">Disulfide bond</keyword>
<comment type="caution">
    <text evidence="7">The sequence shown here is derived from an EMBL/GenBank/DDBJ whole genome shotgun (WGS) entry which is preliminary data.</text>
</comment>
<evidence type="ECO:0000313" key="8">
    <source>
        <dbReference type="Proteomes" id="UP000635606"/>
    </source>
</evidence>
<dbReference type="InterPro" id="IPR009003">
    <property type="entry name" value="Peptidase_S1_PA"/>
</dbReference>
<dbReference type="GO" id="GO:0004252">
    <property type="term" value="F:serine-type endopeptidase activity"/>
    <property type="evidence" value="ECO:0007669"/>
    <property type="project" value="InterPro"/>
</dbReference>
<dbReference type="Pfam" id="PF00089">
    <property type="entry name" value="Trypsin"/>
    <property type="match status" value="1"/>
</dbReference>
<dbReference type="InterPro" id="IPR001314">
    <property type="entry name" value="Peptidase_S1A"/>
</dbReference>
<feature type="region of interest" description="Disordered" evidence="4">
    <location>
        <begin position="46"/>
        <end position="73"/>
    </location>
</feature>
<dbReference type="SUPFAM" id="SSF50494">
    <property type="entry name" value="Trypsin-like serine proteases"/>
    <property type="match status" value="1"/>
</dbReference>
<keyword evidence="5" id="KW-0732">Signal</keyword>
<evidence type="ECO:0000256" key="3">
    <source>
        <dbReference type="RuleBase" id="RU363034"/>
    </source>
</evidence>
<sequence length="609" mass="63627">MTKAIRVTSVLAGLIVIGGAAFGPGSVASAEDGPDAVGLKERRVATGDVPRGTAERATRTESTRKPPNAVKATVTSYPVGPTGPAFQEPGAGGSVVGGTPANAVDHPYVVGIRSVYWEDDGDGGLEAWESTCTGTVLSATKILTAAHCTYDLPLGTTWVIAGRNNLDDNNSGGFVAEVASTWIHQQFGYYSDVPRYDVAVLTLKQALPNSYTPINLVAQGDSTGQADTDPSTILGYGVTDPNVNDAGRLHTANVPIRSDANCTTSLGSKFDAATTLCAGDVGIDTCGGDSGGPLLVDDNGTPVQVGVTSWGPVACGSSYGAYAQVNAFNTLIDEDLTRSDPNNLDWTGDGHSDLIGRTPGGKLLLYYGTGLLRQPSMPAIGGTVTEIGTGWQSFNKVFRVKNWNGDRTESVFARLPNGNLYQYKSDGEGNFTSGMGDLIGTGWHVFNDIVVTSNWTGDGRPNLLGRTTNGDLYLYTSDGSGGWMNGGAGIKIGNGWNIFDTILTPGTWLGDGRQALIGRTPAGALRLYQSDGMGGWVNGAGVQIGTGWNIFSRFMSPGDVNGDNQVDMIGVNKWSGALMLYPSDGQGNWLNNGVGITIGSGWNMFTAIF</sequence>
<evidence type="ECO:0000256" key="4">
    <source>
        <dbReference type="SAM" id="MobiDB-lite"/>
    </source>
</evidence>
<gene>
    <name evidence="7" type="ORF">Voc01_008850</name>
</gene>
<dbReference type="PROSITE" id="PS00134">
    <property type="entry name" value="TRYPSIN_HIS"/>
    <property type="match status" value="1"/>
</dbReference>
<feature type="signal peptide" evidence="5">
    <location>
        <begin position="1"/>
        <end position="23"/>
    </location>
</feature>
<dbReference type="EMBL" id="BOPH01000012">
    <property type="protein sequence ID" value="GIJ65968.1"/>
    <property type="molecule type" value="Genomic_DNA"/>
</dbReference>
<dbReference type="CDD" id="cd00190">
    <property type="entry name" value="Tryp_SPc"/>
    <property type="match status" value="1"/>
</dbReference>
<dbReference type="SUPFAM" id="SSF69318">
    <property type="entry name" value="Integrin alpha N-terminal domain"/>
    <property type="match status" value="1"/>
</dbReference>
<reference evidence="7" key="1">
    <citation type="submission" date="2021-01" db="EMBL/GenBank/DDBJ databases">
        <title>Whole genome shotgun sequence of Virgisporangium ochraceum NBRC 16418.</title>
        <authorList>
            <person name="Komaki H."/>
            <person name="Tamura T."/>
        </authorList>
    </citation>
    <scope>NUCLEOTIDE SEQUENCE</scope>
    <source>
        <strain evidence="7">NBRC 16418</strain>
    </source>
</reference>
<keyword evidence="3" id="KW-0645">Protease</keyword>
<dbReference type="PANTHER" id="PTHR24276">
    <property type="entry name" value="POLYSERASE-RELATED"/>
    <property type="match status" value="1"/>
</dbReference>
<dbReference type="Gene3D" id="2.40.10.10">
    <property type="entry name" value="Trypsin-like serine proteases"/>
    <property type="match status" value="1"/>
</dbReference>
<name>A0A8J4E959_9ACTN</name>
<dbReference type="RefSeq" id="WP_203925966.1">
    <property type="nucleotide sequence ID" value="NZ_BOPH01000012.1"/>
</dbReference>
<dbReference type="InterPro" id="IPR050430">
    <property type="entry name" value="Peptidase_S1"/>
</dbReference>
<dbReference type="Gene3D" id="2.115.10.10">
    <property type="entry name" value="Tachylectin 2"/>
    <property type="match status" value="2"/>
</dbReference>
<evidence type="ECO:0000256" key="2">
    <source>
        <dbReference type="ARBA" id="ARBA00023157"/>
    </source>
</evidence>